<dbReference type="GO" id="GO:0004519">
    <property type="term" value="F:endonuclease activity"/>
    <property type="evidence" value="ECO:0007669"/>
    <property type="project" value="UniProtKB-KW"/>
</dbReference>
<evidence type="ECO:0000256" key="4">
    <source>
        <dbReference type="ARBA" id="ARBA00022801"/>
    </source>
</evidence>
<organism evidence="7">
    <name type="scientific">Siphoviridae sp. ct8Hx23</name>
    <dbReference type="NCBI Taxonomy" id="2825360"/>
    <lineage>
        <taxon>Viruses</taxon>
        <taxon>Duplodnaviria</taxon>
        <taxon>Heunggongvirae</taxon>
        <taxon>Uroviricota</taxon>
        <taxon>Caudoviricetes</taxon>
    </lineage>
</organism>
<name>A0A8S5P6V1_9CAUD</name>
<proteinExistence type="predicted"/>
<dbReference type="InterPro" id="IPR038570">
    <property type="entry name" value="HicA_sf"/>
</dbReference>
<dbReference type="Pfam" id="PF07927">
    <property type="entry name" value="HicA_toxin"/>
    <property type="match status" value="1"/>
</dbReference>
<dbReference type="GO" id="GO:0003729">
    <property type="term" value="F:mRNA binding"/>
    <property type="evidence" value="ECO:0007669"/>
    <property type="project" value="InterPro"/>
</dbReference>
<keyword evidence="4" id="KW-0378">Hydrolase</keyword>
<reference evidence="7" key="1">
    <citation type="journal article" date="2021" name="Proc. Natl. Acad. Sci. U.S.A.">
        <title>A Catalog of Tens of Thousands of Viruses from Human Metagenomes Reveals Hidden Associations with Chronic Diseases.</title>
        <authorList>
            <person name="Tisza M.J."/>
            <person name="Buck C.B."/>
        </authorList>
    </citation>
    <scope>NUCLEOTIDE SEQUENCE</scope>
    <source>
        <strain evidence="7">Ct8Hx23</strain>
    </source>
</reference>
<keyword evidence="2" id="KW-0540">Nuclease</keyword>
<evidence type="ECO:0000256" key="6">
    <source>
        <dbReference type="ARBA" id="ARBA00023016"/>
    </source>
</evidence>
<dbReference type="Gene3D" id="3.30.920.30">
    <property type="entry name" value="Hypothetical protein"/>
    <property type="match status" value="1"/>
</dbReference>
<accession>A0A8S5P6V1</accession>
<dbReference type="EMBL" id="BK015355">
    <property type="protein sequence ID" value="DAE02879.1"/>
    <property type="molecule type" value="Genomic_DNA"/>
</dbReference>
<evidence type="ECO:0000256" key="1">
    <source>
        <dbReference type="ARBA" id="ARBA00022649"/>
    </source>
</evidence>
<dbReference type="SUPFAM" id="SSF54786">
    <property type="entry name" value="YcfA/nrd intein domain"/>
    <property type="match status" value="1"/>
</dbReference>
<keyword evidence="1" id="KW-1277">Toxin-antitoxin system</keyword>
<keyword evidence="5" id="KW-0694">RNA-binding</keyword>
<evidence type="ECO:0000313" key="7">
    <source>
        <dbReference type="EMBL" id="DAE02879.1"/>
    </source>
</evidence>
<evidence type="ECO:0000256" key="2">
    <source>
        <dbReference type="ARBA" id="ARBA00022722"/>
    </source>
</evidence>
<evidence type="ECO:0000256" key="3">
    <source>
        <dbReference type="ARBA" id="ARBA00022759"/>
    </source>
</evidence>
<dbReference type="GO" id="GO:0016787">
    <property type="term" value="F:hydrolase activity"/>
    <property type="evidence" value="ECO:0007669"/>
    <property type="project" value="UniProtKB-KW"/>
</dbReference>
<protein>
    <submittedName>
        <fullName evidence="7">Toxin</fullName>
    </submittedName>
</protein>
<sequence>MVSSNRRLAPTNKKVEASLSATPQILEECQKALEQCKNYSFDDFCRLIERIGFVFKRQSGSHRIYSHPDYEDGPPNYDTINIQNFKGKAKPYQIKLLIEFVKNAKRKRHD</sequence>
<dbReference type="InterPro" id="IPR012933">
    <property type="entry name" value="HicA_mRNA_interferase"/>
</dbReference>
<evidence type="ECO:0000256" key="5">
    <source>
        <dbReference type="ARBA" id="ARBA00022884"/>
    </source>
</evidence>
<keyword evidence="6" id="KW-0346">Stress response</keyword>
<keyword evidence="3" id="KW-0255">Endonuclease</keyword>